<evidence type="ECO:0000313" key="1">
    <source>
        <dbReference type="EMBL" id="HJF33853.1"/>
    </source>
</evidence>
<dbReference type="EMBL" id="DYWT01000283">
    <property type="protein sequence ID" value="HJF33853.1"/>
    <property type="molecule type" value="Genomic_DNA"/>
</dbReference>
<evidence type="ECO:0000313" key="2">
    <source>
        <dbReference type="Proteomes" id="UP000698173"/>
    </source>
</evidence>
<dbReference type="Proteomes" id="UP000698173">
    <property type="component" value="Unassembled WGS sequence"/>
</dbReference>
<accession>A0A921KEZ5</accession>
<name>A0A921KEZ5_SPOPS</name>
<dbReference type="InterPro" id="IPR015064">
    <property type="entry name" value="Sda"/>
</dbReference>
<dbReference type="AlphaFoldDB" id="A0A921KEZ5"/>
<reference evidence="1" key="1">
    <citation type="journal article" date="2021" name="PeerJ">
        <title>Extensive microbial diversity within the chicken gut microbiome revealed by metagenomics and culture.</title>
        <authorList>
            <person name="Gilroy R."/>
            <person name="Ravi A."/>
            <person name="Getino M."/>
            <person name="Pursley I."/>
            <person name="Horton D.L."/>
            <person name="Alikhan N.F."/>
            <person name="Baker D."/>
            <person name="Gharbi K."/>
            <person name="Hall N."/>
            <person name="Watson M."/>
            <person name="Adriaenssens E.M."/>
            <person name="Foster-Nyarko E."/>
            <person name="Jarju S."/>
            <person name="Secka A."/>
            <person name="Antonio M."/>
            <person name="Oren A."/>
            <person name="Chaudhuri R.R."/>
            <person name="La Ragione R."/>
            <person name="Hildebrand F."/>
            <person name="Pallen M.J."/>
        </authorList>
    </citation>
    <scope>NUCLEOTIDE SEQUENCE</scope>
    <source>
        <strain evidence="1">CHK171-7178</strain>
    </source>
</reference>
<gene>
    <name evidence="1" type="ORF">K8V56_18965</name>
</gene>
<dbReference type="SUPFAM" id="SSF100985">
    <property type="entry name" value="Sporulation inhibitor Sda"/>
    <property type="match status" value="1"/>
</dbReference>
<dbReference type="Gene3D" id="1.10.287.1100">
    <property type="entry name" value="Sporulation inhibitor A"/>
    <property type="match status" value="1"/>
</dbReference>
<dbReference type="Pfam" id="PF08970">
    <property type="entry name" value="Sda"/>
    <property type="match status" value="1"/>
</dbReference>
<protein>
    <submittedName>
        <fullName evidence="1">Sporulation histidine kinase inhibitor Sda</fullName>
    </submittedName>
</protein>
<reference evidence="1" key="2">
    <citation type="submission" date="2021-09" db="EMBL/GenBank/DDBJ databases">
        <authorList>
            <person name="Gilroy R."/>
        </authorList>
    </citation>
    <scope>NUCLEOTIDE SEQUENCE</scope>
    <source>
        <strain evidence="1">CHK171-7178</strain>
    </source>
</reference>
<organism evidence="1 2">
    <name type="scientific">Sporosarcina psychrophila</name>
    <name type="common">Bacillus psychrophilus</name>
    <dbReference type="NCBI Taxonomy" id="1476"/>
    <lineage>
        <taxon>Bacteria</taxon>
        <taxon>Bacillati</taxon>
        <taxon>Bacillota</taxon>
        <taxon>Bacilli</taxon>
        <taxon>Bacillales</taxon>
        <taxon>Caryophanaceae</taxon>
        <taxon>Sporosarcina</taxon>
    </lineage>
</organism>
<proteinExistence type="predicted"/>
<dbReference type="InterPro" id="IPR036916">
    <property type="entry name" value="Sda_sf"/>
</dbReference>
<sequence>MSKLSDDLLIESYFKAKDIKLCPHFIQLLEAEIRRRSLQVEVQLSS</sequence>
<comment type="caution">
    <text evidence="1">The sequence shown here is derived from an EMBL/GenBank/DDBJ whole genome shotgun (WGS) entry which is preliminary data.</text>
</comment>